<sequence length="356" mass="37418">MLLTPLLLSALLLLLPATLFLRRSNASRRPRSARRRRRQRRRAPGTPTHLCIALGSGGHTAEMLAMLAALDPRRWTYRTWVVSSGDGVSAARALEFEAGLAARWAPLPADACGRPCVGPASCAVRVVPRARRVHQPLWSAPASALCCLAACVNVLLAVPRPRPPASSQTAGGGGGGGSRNDDKPPARSRDADDDDDDDDDDGDRAHAAPNAATPLGPPDLVLTNGPGTGVVLVLAALVVRAAQRICLALRVPPPVANHYFRVPAVRLRRSSAAGDPAADPRLPRTVFVESLARVKGLSLSGRLLLGVVDRFVVQWEGLAAELEAQDGRVGGGIVPGWALELFGGRGGDVEYGGLLV</sequence>
<evidence type="ECO:0000256" key="10">
    <source>
        <dbReference type="ARBA" id="ARBA00032062"/>
    </source>
</evidence>
<dbReference type="GO" id="GO:0031965">
    <property type="term" value="C:nuclear membrane"/>
    <property type="evidence" value="ECO:0007669"/>
    <property type="project" value="UniProtKB-SubCell"/>
</dbReference>
<evidence type="ECO:0000256" key="9">
    <source>
        <dbReference type="ARBA" id="ARBA00023136"/>
    </source>
</evidence>
<name>A0A6A6PD82_9PEZI</name>
<keyword evidence="14" id="KW-1185">Reference proteome</keyword>
<feature type="compositionally biased region" description="Acidic residues" evidence="11">
    <location>
        <begin position="191"/>
        <end position="202"/>
    </location>
</feature>
<evidence type="ECO:0000256" key="7">
    <source>
        <dbReference type="ARBA" id="ARBA00022824"/>
    </source>
</evidence>
<reference evidence="13" key="1">
    <citation type="journal article" date="2020" name="Stud. Mycol.">
        <title>101 Dothideomycetes genomes: a test case for predicting lifestyles and emergence of pathogens.</title>
        <authorList>
            <person name="Haridas S."/>
            <person name="Albert R."/>
            <person name="Binder M."/>
            <person name="Bloem J."/>
            <person name="Labutti K."/>
            <person name="Salamov A."/>
            <person name="Andreopoulos B."/>
            <person name="Baker S."/>
            <person name="Barry K."/>
            <person name="Bills G."/>
            <person name="Bluhm B."/>
            <person name="Cannon C."/>
            <person name="Castanera R."/>
            <person name="Culley D."/>
            <person name="Daum C."/>
            <person name="Ezra D."/>
            <person name="Gonzalez J."/>
            <person name="Henrissat B."/>
            <person name="Kuo A."/>
            <person name="Liang C."/>
            <person name="Lipzen A."/>
            <person name="Lutzoni F."/>
            <person name="Magnuson J."/>
            <person name="Mondo S."/>
            <person name="Nolan M."/>
            <person name="Ohm R."/>
            <person name="Pangilinan J."/>
            <person name="Park H.-J."/>
            <person name="Ramirez L."/>
            <person name="Alfaro M."/>
            <person name="Sun H."/>
            <person name="Tritt A."/>
            <person name="Yoshinaga Y."/>
            <person name="Zwiers L.-H."/>
            <person name="Turgeon B."/>
            <person name="Goodwin S."/>
            <person name="Spatafora J."/>
            <person name="Crous P."/>
            <person name="Grigoriev I."/>
        </authorList>
    </citation>
    <scope>NUCLEOTIDE SEQUENCE</scope>
    <source>
        <strain evidence="13">ATCC 16933</strain>
    </source>
</reference>
<dbReference type="PANTHER" id="PTHR12154:SF4">
    <property type="entry name" value="UDP-N-ACETYLGLUCOSAMINE TRANSFERASE SUBUNIT ALG14 HOMOLOG"/>
    <property type="match status" value="1"/>
</dbReference>
<evidence type="ECO:0000256" key="11">
    <source>
        <dbReference type="SAM" id="MobiDB-lite"/>
    </source>
</evidence>
<evidence type="ECO:0000256" key="1">
    <source>
        <dbReference type="ARBA" id="ARBA00004389"/>
    </source>
</evidence>
<dbReference type="EMBL" id="MU001671">
    <property type="protein sequence ID" value="KAF2461707.1"/>
    <property type="molecule type" value="Genomic_DNA"/>
</dbReference>
<evidence type="ECO:0000313" key="14">
    <source>
        <dbReference type="Proteomes" id="UP000799766"/>
    </source>
</evidence>
<gene>
    <name evidence="13" type="ORF">BDY21DRAFT_368864</name>
</gene>
<dbReference type="GO" id="GO:0006488">
    <property type="term" value="P:dolichol-linked oligosaccharide biosynthetic process"/>
    <property type="evidence" value="ECO:0007669"/>
    <property type="project" value="InterPro"/>
</dbReference>
<feature type="signal peptide" evidence="12">
    <location>
        <begin position="1"/>
        <end position="26"/>
    </location>
</feature>
<dbReference type="GO" id="GO:0043541">
    <property type="term" value="C:UDP-N-acetylglucosamine transferase complex"/>
    <property type="evidence" value="ECO:0007669"/>
    <property type="project" value="TreeGrafter"/>
</dbReference>
<dbReference type="InterPro" id="IPR013969">
    <property type="entry name" value="Oligosacch_biosynth_Alg14"/>
</dbReference>
<organism evidence="13 14">
    <name type="scientific">Lineolata rhizophorae</name>
    <dbReference type="NCBI Taxonomy" id="578093"/>
    <lineage>
        <taxon>Eukaryota</taxon>
        <taxon>Fungi</taxon>
        <taxon>Dikarya</taxon>
        <taxon>Ascomycota</taxon>
        <taxon>Pezizomycotina</taxon>
        <taxon>Dothideomycetes</taxon>
        <taxon>Dothideomycetes incertae sedis</taxon>
        <taxon>Lineolatales</taxon>
        <taxon>Lineolataceae</taxon>
        <taxon>Lineolata</taxon>
    </lineage>
</organism>
<feature type="compositionally biased region" description="Basic residues" evidence="11">
    <location>
        <begin position="26"/>
        <end position="43"/>
    </location>
</feature>
<dbReference type="Pfam" id="PF08660">
    <property type="entry name" value="Alg14"/>
    <property type="match status" value="2"/>
</dbReference>
<evidence type="ECO:0000256" key="3">
    <source>
        <dbReference type="ARBA" id="ARBA00009731"/>
    </source>
</evidence>
<proteinExistence type="inferred from homology"/>
<dbReference type="Proteomes" id="UP000799766">
    <property type="component" value="Unassembled WGS sequence"/>
</dbReference>
<evidence type="ECO:0000256" key="12">
    <source>
        <dbReference type="SAM" id="SignalP"/>
    </source>
</evidence>
<protein>
    <recommendedName>
        <fullName evidence="5">UDP-N-acetylglucosamine transferase subunit ALG14</fullName>
    </recommendedName>
    <alternativeName>
        <fullName evidence="10">Asparagine-linked glycosylation protein 14</fullName>
    </alternativeName>
</protein>
<feature type="compositionally biased region" description="Basic and acidic residues" evidence="11">
    <location>
        <begin position="179"/>
        <end position="190"/>
    </location>
</feature>
<accession>A0A6A6PD82</accession>
<feature type="region of interest" description="Disordered" evidence="11">
    <location>
        <begin position="162"/>
        <end position="220"/>
    </location>
</feature>
<dbReference type="AlphaFoldDB" id="A0A6A6PD82"/>
<feature type="region of interest" description="Disordered" evidence="11">
    <location>
        <begin position="26"/>
        <end position="47"/>
    </location>
</feature>
<dbReference type="GO" id="GO:0004577">
    <property type="term" value="F:N-acetylglucosaminyldiphosphodolichol N-acetylglucosaminyltransferase activity"/>
    <property type="evidence" value="ECO:0007669"/>
    <property type="project" value="TreeGrafter"/>
</dbReference>
<evidence type="ECO:0000256" key="4">
    <source>
        <dbReference type="ARBA" id="ARBA00011335"/>
    </source>
</evidence>
<comment type="similarity">
    <text evidence="3">Belongs to the ALG14 family.</text>
</comment>
<keyword evidence="6" id="KW-0812">Transmembrane</keyword>
<evidence type="ECO:0000256" key="6">
    <source>
        <dbReference type="ARBA" id="ARBA00022692"/>
    </source>
</evidence>
<comment type="subunit">
    <text evidence="4">Heterodimer with ALG13 to form a functional enzyme.</text>
</comment>
<keyword evidence="7" id="KW-0256">Endoplasmic reticulum</keyword>
<dbReference type="PANTHER" id="PTHR12154">
    <property type="entry name" value="GLYCOSYL TRANSFERASE-RELATED"/>
    <property type="match status" value="1"/>
</dbReference>
<evidence type="ECO:0000313" key="13">
    <source>
        <dbReference type="EMBL" id="KAF2461707.1"/>
    </source>
</evidence>
<dbReference type="OrthoDB" id="17098at2759"/>
<keyword evidence="9" id="KW-0472">Membrane</keyword>
<keyword evidence="8" id="KW-1133">Transmembrane helix</keyword>
<comment type="subcellular location">
    <subcellularLocation>
        <location evidence="1">Endoplasmic reticulum membrane</location>
        <topology evidence="1">Single-pass membrane protein</topology>
    </subcellularLocation>
    <subcellularLocation>
        <location evidence="2">Nucleus membrane</location>
        <topology evidence="2">Single-pass membrane protein</topology>
    </subcellularLocation>
</comment>
<evidence type="ECO:0000256" key="2">
    <source>
        <dbReference type="ARBA" id="ARBA00004590"/>
    </source>
</evidence>
<evidence type="ECO:0000256" key="5">
    <source>
        <dbReference type="ARBA" id="ARBA00017467"/>
    </source>
</evidence>
<evidence type="ECO:0000256" key="8">
    <source>
        <dbReference type="ARBA" id="ARBA00022989"/>
    </source>
</evidence>
<feature type="chain" id="PRO_5025430589" description="UDP-N-acetylglucosamine transferase subunit ALG14" evidence="12">
    <location>
        <begin position="27"/>
        <end position="356"/>
    </location>
</feature>
<keyword evidence="12" id="KW-0732">Signal</keyword>